<evidence type="ECO:0000313" key="2">
    <source>
        <dbReference type="EMBL" id="MCB8561619.1"/>
    </source>
</evidence>
<dbReference type="EMBL" id="JAJDKQ010000009">
    <property type="protein sequence ID" value="MCB8561619.1"/>
    <property type="molecule type" value="Genomic_DNA"/>
</dbReference>
<organism evidence="2 3">
    <name type="scientific">Faecalibacillus intestinalis</name>
    <dbReference type="NCBI Taxonomy" id="1982626"/>
    <lineage>
        <taxon>Bacteria</taxon>
        <taxon>Bacillati</taxon>
        <taxon>Bacillota</taxon>
        <taxon>Erysipelotrichia</taxon>
        <taxon>Erysipelotrichales</taxon>
        <taxon>Coprobacillaceae</taxon>
        <taxon>Faecalibacillus</taxon>
    </lineage>
</organism>
<evidence type="ECO:0000256" key="1">
    <source>
        <dbReference type="SAM" id="Phobius"/>
    </source>
</evidence>
<dbReference type="RefSeq" id="WP_227408465.1">
    <property type="nucleotide sequence ID" value="NZ_JAJDKQ010000009.1"/>
</dbReference>
<dbReference type="SUPFAM" id="SSF55166">
    <property type="entry name" value="Hedgehog/DD-peptidase"/>
    <property type="match status" value="1"/>
</dbReference>
<sequence>MKKIKVLVVVWVIGGLITSLFFLMSKQLQQNSNQLFAASKIKNKQENSDNSVNHDELLTLVNYENNLPENWKVDLVSLNNGQVVDRRIYKDLMEMLQTAKKEGLNLLICSSYRTQKK</sequence>
<keyword evidence="1" id="KW-1133">Transmembrane helix</keyword>
<dbReference type="Gene3D" id="3.30.1380.10">
    <property type="match status" value="1"/>
</dbReference>
<protein>
    <submittedName>
        <fullName evidence="2">Uncharacterized protein</fullName>
    </submittedName>
</protein>
<dbReference type="InterPro" id="IPR009045">
    <property type="entry name" value="Zn_M74/Hedgehog-like"/>
</dbReference>
<proteinExistence type="predicted"/>
<dbReference type="AlphaFoldDB" id="A0AAW4VGL6"/>
<comment type="caution">
    <text evidence="2">The sequence shown here is derived from an EMBL/GenBank/DDBJ whole genome shotgun (WGS) entry which is preliminary data.</text>
</comment>
<gene>
    <name evidence="2" type="ORF">LJD74_06330</name>
</gene>
<accession>A0AAW4VGL6</accession>
<feature type="transmembrane region" description="Helical" evidence="1">
    <location>
        <begin position="6"/>
        <end position="24"/>
    </location>
</feature>
<keyword evidence="1" id="KW-0472">Membrane</keyword>
<name>A0AAW4VGL6_9FIRM</name>
<reference evidence="2" key="1">
    <citation type="submission" date="2021-10" db="EMBL/GenBank/DDBJ databases">
        <title>Collection of gut derived symbiotic bacterial strains cultured from healthy donors.</title>
        <authorList>
            <person name="Lin H."/>
            <person name="Littmann E."/>
            <person name="Kohout C."/>
            <person name="Pamer E.G."/>
        </authorList>
    </citation>
    <scope>NUCLEOTIDE SEQUENCE</scope>
    <source>
        <strain evidence="2">DFI.5.2</strain>
    </source>
</reference>
<evidence type="ECO:0000313" key="3">
    <source>
        <dbReference type="Proteomes" id="UP001197827"/>
    </source>
</evidence>
<keyword evidence="1" id="KW-0812">Transmembrane</keyword>
<dbReference type="Proteomes" id="UP001197827">
    <property type="component" value="Unassembled WGS sequence"/>
</dbReference>